<sequence length="401" mass="45821">MSTFYQNKTESICSNCGGTGHGFRICTEPVSSYGVLVFRWVSRSEAWPQVTEFCNHTQNPTGITGLIPQVLMIQRKDSLGFMDIMRGKYKVNEPEYIKKQLRGMTYGEREKLRTMEFEEIWHELWGSDTESTQRYAHDRINSRQKLAELRSGVQLPNGEKYSLSDLLRQEPALYTTPEWGFPKGRRDPYESDIRCAFRELEEETSITEQELLKVTNVSPFIEQFYGSNNIHYRHTYYIAQYIGERAISFDALNAEMAREIGNLAWKNLDEAVLLLRPENLEKRGIIIKLGSLLRNYSPVLRNNLLGKALAPAVPAVPAVPTTLTTLVTVNENANEEQQEYVFTGQSTGFSISGKVEKSRRFFGARQTTRRISDIYRSNQGGNDQRNQSRISGTGGNTISRH</sequence>
<feature type="region of interest" description="Disordered" evidence="1">
    <location>
        <begin position="375"/>
        <end position="401"/>
    </location>
</feature>
<dbReference type="AlphaFoldDB" id="A0A6C0ANU9"/>
<evidence type="ECO:0000313" key="3">
    <source>
        <dbReference type="EMBL" id="QHS81031.1"/>
    </source>
</evidence>
<name>A0A6C0ANU9_9ZZZZ</name>
<protein>
    <recommendedName>
        <fullName evidence="2">Nudix hydrolase domain-containing protein</fullName>
    </recommendedName>
</protein>
<evidence type="ECO:0000259" key="2">
    <source>
        <dbReference type="PROSITE" id="PS51462"/>
    </source>
</evidence>
<feature type="domain" description="Nudix hydrolase" evidence="2">
    <location>
        <begin position="48"/>
        <end position="288"/>
    </location>
</feature>
<dbReference type="InterPro" id="IPR015797">
    <property type="entry name" value="NUDIX_hydrolase-like_dom_sf"/>
</dbReference>
<dbReference type="Pfam" id="PF00293">
    <property type="entry name" value="NUDIX"/>
    <property type="match status" value="1"/>
</dbReference>
<dbReference type="PROSITE" id="PS51462">
    <property type="entry name" value="NUDIX"/>
    <property type="match status" value="1"/>
</dbReference>
<dbReference type="EMBL" id="MN740729">
    <property type="protein sequence ID" value="QHS81031.1"/>
    <property type="molecule type" value="Genomic_DNA"/>
</dbReference>
<dbReference type="SUPFAM" id="SSF55811">
    <property type="entry name" value="Nudix"/>
    <property type="match status" value="1"/>
</dbReference>
<dbReference type="InterPro" id="IPR000086">
    <property type="entry name" value="NUDIX_hydrolase_dom"/>
</dbReference>
<dbReference type="Gene3D" id="3.90.79.10">
    <property type="entry name" value="Nucleoside Triphosphate Pyrophosphohydrolase"/>
    <property type="match status" value="1"/>
</dbReference>
<organism evidence="3">
    <name type="scientific">viral metagenome</name>
    <dbReference type="NCBI Taxonomy" id="1070528"/>
    <lineage>
        <taxon>unclassified sequences</taxon>
        <taxon>metagenomes</taxon>
        <taxon>organismal metagenomes</taxon>
    </lineage>
</organism>
<reference evidence="3" key="1">
    <citation type="journal article" date="2020" name="Nature">
        <title>Giant virus diversity and host interactions through global metagenomics.</title>
        <authorList>
            <person name="Schulz F."/>
            <person name="Roux S."/>
            <person name="Paez-Espino D."/>
            <person name="Jungbluth S."/>
            <person name="Walsh D.A."/>
            <person name="Denef V.J."/>
            <person name="McMahon K.D."/>
            <person name="Konstantinidis K.T."/>
            <person name="Eloe-Fadrosh E.A."/>
            <person name="Kyrpides N.C."/>
            <person name="Woyke T."/>
        </authorList>
    </citation>
    <scope>NUCLEOTIDE SEQUENCE</scope>
    <source>
        <strain evidence="3">GVMAG-S-1101161-73</strain>
    </source>
</reference>
<evidence type="ECO:0000256" key="1">
    <source>
        <dbReference type="SAM" id="MobiDB-lite"/>
    </source>
</evidence>
<proteinExistence type="predicted"/>
<accession>A0A6C0ANU9</accession>